<dbReference type="OrthoDB" id="2750929at2759"/>
<evidence type="ECO:0000313" key="3">
    <source>
        <dbReference type="Proteomes" id="UP000623467"/>
    </source>
</evidence>
<evidence type="ECO:0000256" key="1">
    <source>
        <dbReference type="SAM" id="MobiDB-lite"/>
    </source>
</evidence>
<protein>
    <submittedName>
        <fullName evidence="2">Uncharacterized protein</fullName>
    </submittedName>
</protein>
<name>A0A8H6ZMB4_9AGAR</name>
<gene>
    <name evidence="2" type="ORF">MSAN_00233700</name>
</gene>
<evidence type="ECO:0000313" key="2">
    <source>
        <dbReference type="EMBL" id="KAF7378095.1"/>
    </source>
</evidence>
<reference evidence="2" key="1">
    <citation type="submission" date="2020-05" db="EMBL/GenBank/DDBJ databases">
        <title>Mycena genomes resolve the evolution of fungal bioluminescence.</title>
        <authorList>
            <person name="Tsai I.J."/>
        </authorList>
    </citation>
    <scope>NUCLEOTIDE SEQUENCE</scope>
    <source>
        <strain evidence="2">160909Yilan</strain>
    </source>
</reference>
<feature type="region of interest" description="Disordered" evidence="1">
    <location>
        <begin position="202"/>
        <end position="287"/>
    </location>
</feature>
<dbReference type="AlphaFoldDB" id="A0A8H6ZMB4"/>
<proteinExistence type="predicted"/>
<comment type="caution">
    <text evidence="2">The sequence shown here is derived from an EMBL/GenBank/DDBJ whole genome shotgun (WGS) entry which is preliminary data.</text>
</comment>
<dbReference type="EMBL" id="JACAZH010000001">
    <property type="protein sequence ID" value="KAF7378095.1"/>
    <property type="molecule type" value="Genomic_DNA"/>
</dbReference>
<organism evidence="2 3">
    <name type="scientific">Mycena sanguinolenta</name>
    <dbReference type="NCBI Taxonomy" id="230812"/>
    <lineage>
        <taxon>Eukaryota</taxon>
        <taxon>Fungi</taxon>
        <taxon>Dikarya</taxon>
        <taxon>Basidiomycota</taxon>
        <taxon>Agaricomycotina</taxon>
        <taxon>Agaricomycetes</taxon>
        <taxon>Agaricomycetidae</taxon>
        <taxon>Agaricales</taxon>
        <taxon>Marasmiineae</taxon>
        <taxon>Mycenaceae</taxon>
        <taxon>Mycena</taxon>
    </lineage>
</organism>
<keyword evidence="3" id="KW-1185">Reference proteome</keyword>
<accession>A0A8H6ZMB4</accession>
<dbReference type="Proteomes" id="UP000623467">
    <property type="component" value="Unassembled WGS sequence"/>
</dbReference>
<feature type="compositionally biased region" description="Polar residues" evidence="1">
    <location>
        <begin position="206"/>
        <end position="222"/>
    </location>
</feature>
<sequence length="287" mass="30811">MSLSNPSNFNAVYDLDDCMSLARTRRLVRIIARPKPSFVLDHLIWEYLLSGLSALDLPRENAASGQPQDAPPAFVHIAEKPCAVDLTTPLRVAVTGPHVLFERVSEHEELCLRVVMPVPTTPASIRATVASGSSLIPSARIFFPSSATFHRCTRATSFRIRTLSSTGATRLCGGIRTTPARDAALYWLLHPHRQLYITPPKPKSALVSSTSTIAESPESPASPNKRAAGSPSDITTPPDAEPEDQKDKLPLRAMATGAGTGWGLSPDLGPPTPEGESPPARAKATER</sequence>